<dbReference type="Gene3D" id="3.50.50.60">
    <property type="entry name" value="FAD/NAD(P)-binding domain"/>
    <property type="match status" value="1"/>
</dbReference>
<dbReference type="EMBL" id="MTHB01000254">
    <property type="protein sequence ID" value="OXC73381.1"/>
    <property type="molecule type" value="Genomic_DNA"/>
</dbReference>
<dbReference type="Pfam" id="PF01494">
    <property type="entry name" value="FAD_binding_3"/>
    <property type="match status" value="1"/>
</dbReference>
<dbReference type="AlphaFoldDB" id="A0A226WQB2"/>
<accession>A0A226WQB2</accession>
<gene>
    <name evidence="2" type="ORF">BSU04_37230</name>
</gene>
<dbReference type="PANTHER" id="PTHR42685">
    <property type="entry name" value="GERANYLGERANYL DIPHOSPHATE REDUCTASE"/>
    <property type="match status" value="1"/>
</dbReference>
<reference evidence="3" key="1">
    <citation type="submission" date="2017-01" db="EMBL/GenBank/DDBJ databases">
        <title>Genome Analysis of Deinococcus marmoris KOPRI26562.</title>
        <authorList>
            <person name="Kim J.H."/>
            <person name="Oh H.-M."/>
        </authorList>
    </citation>
    <scope>NUCLEOTIDE SEQUENCE [LARGE SCALE GENOMIC DNA]</scope>
    <source>
        <strain evidence="3">PAMC 26633</strain>
    </source>
</reference>
<dbReference type="Proteomes" id="UP000214720">
    <property type="component" value="Unassembled WGS sequence"/>
</dbReference>
<dbReference type="InterPro" id="IPR002938">
    <property type="entry name" value="FAD-bd"/>
</dbReference>
<dbReference type="GO" id="GO:0071949">
    <property type="term" value="F:FAD binding"/>
    <property type="evidence" value="ECO:0007669"/>
    <property type="project" value="InterPro"/>
</dbReference>
<organism evidence="2 3">
    <name type="scientific">Caballeronia sordidicola</name>
    <name type="common">Burkholderia sordidicola</name>
    <dbReference type="NCBI Taxonomy" id="196367"/>
    <lineage>
        <taxon>Bacteria</taxon>
        <taxon>Pseudomonadati</taxon>
        <taxon>Pseudomonadota</taxon>
        <taxon>Betaproteobacteria</taxon>
        <taxon>Burkholderiales</taxon>
        <taxon>Burkholderiaceae</taxon>
        <taxon>Caballeronia</taxon>
    </lineage>
</organism>
<feature type="domain" description="FAD-binding" evidence="1">
    <location>
        <begin position="82"/>
        <end position="207"/>
    </location>
</feature>
<name>A0A226WQB2_CABSO</name>
<evidence type="ECO:0000313" key="3">
    <source>
        <dbReference type="Proteomes" id="UP000214720"/>
    </source>
</evidence>
<dbReference type="PRINTS" id="PR00420">
    <property type="entry name" value="RNGMNOXGNASE"/>
</dbReference>
<evidence type="ECO:0000313" key="2">
    <source>
        <dbReference type="EMBL" id="OXC73381.1"/>
    </source>
</evidence>
<dbReference type="PANTHER" id="PTHR42685:SF22">
    <property type="entry name" value="CONDITIONED MEDIUM FACTOR RECEPTOR 1"/>
    <property type="match status" value="1"/>
</dbReference>
<proteinExistence type="predicted"/>
<dbReference type="InterPro" id="IPR036188">
    <property type="entry name" value="FAD/NAD-bd_sf"/>
</dbReference>
<comment type="caution">
    <text evidence="2">The sequence shown here is derived from an EMBL/GenBank/DDBJ whole genome shotgun (WGS) entry which is preliminary data.</text>
</comment>
<dbReference type="InterPro" id="IPR050407">
    <property type="entry name" value="Geranylgeranyl_reductase"/>
</dbReference>
<dbReference type="SUPFAM" id="SSF51905">
    <property type="entry name" value="FAD/NAD(P)-binding domain"/>
    <property type="match status" value="1"/>
</dbReference>
<protein>
    <submittedName>
        <fullName evidence="2">Geranylgeranyl reductase</fullName>
    </submittedName>
</protein>
<evidence type="ECO:0000259" key="1">
    <source>
        <dbReference type="Pfam" id="PF01494"/>
    </source>
</evidence>
<sequence>MRATSCPASPSGKPSDRRAWRELSHTLGRGIERACWILRRRTLTTVAGSDGRLETNRVSGRTLQPLLFRFSPIGGPMRTHFDAIIVGAGPAGSSAAILLARAGWSVALIEKQRFPRRKVCGECIAASNLPLLAALGIGAAIDRHAGPELRQVAFMRGDNTVVANLPAADHPKYRWGRALGRETLDTLLIEQARAAGADVWQPWSVQSIDGKPGAWLCVIHLAEAMHGLNASDRATLQAPVMIDAHGSWESLPSDRPQRGRKREPTDLLAFKANFRYASLDAGLLPVLSFDGGYGGMVVADDDVTTVAGCIRRDRLDELRRTARGVSAGEAIEAMLRHTCTGVGAVLRDASRQGSWLGAGPLNPGIRVRAKDGIFRIGNAAGEAHPIIGEGMSMALQSAWLLCVHLLEPEQKLDRDRNHIVRWQRFVASKYADDWRREFVSRIRLASVFAHAAMNPASATILTSLARTWPGLLPFGAKWGGKTRCAINSKSVKLLTSTATSNAL</sequence>